<dbReference type="SMART" id="SM00849">
    <property type="entry name" value="Lactamase_B"/>
    <property type="match status" value="1"/>
</dbReference>
<dbReference type="SUPFAM" id="SSF56281">
    <property type="entry name" value="Metallo-hydrolase/oxidoreductase"/>
    <property type="match status" value="1"/>
</dbReference>
<reference evidence="2 3" key="1">
    <citation type="submission" date="2016-10" db="EMBL/GenBank/DDBJ databases">
        <authorList>
            <person name="de Groot N.N."/>
        </authorList>
    </citation>
    <scope>NUCLEOTIDE SEQUENCE [LARGE SCALE GENOMIC DNA]</scope>
    <source>
        <strain evidence="2 3">B25</strain>
    </source>
</reference>
<gene>
    <name evidence="2" type="ORF">SAMN04487977_102156</name>
</gene>
<dbReference type="InterPro" id="IPR036866">
    <property type="entry name" value="RibonucZ/Hydroxyglut_hydro"/>
</dbReference>
<feature type="domain" description="Metallo-beta-lactamase" evidence="1">
    <location>
        <begin position="35"/>
        <end position="258"/>
    </location>
</feature>
<dbReference type="CDD" id="cd16279">
    <property type="entry name" value="metallo-hydrolase-like_MBL-fold"/>
    <property type="match status" value="1"/>
</dbReference>
<dbReference type="InterPro" id="IPR001279">
    <property type="entry name" value="Metallo-B-lactamas"/>
</dbReference>
<dbReference type="Pfam" id="PF12706">
    <property type="entry name" value="Lactamase_B_2"/>
    <property type="match status" value="1"/>
</dbReference>
<keyword evidence="3" id="KW-1185">Reference proteome</keyword>
<dbReference type="Proteomes" id="UP000182360">
    <property type="component" value="Unassembled WGS sequence"/>
</dbReference>
<dbReference type="OrthoDB" id="9800940at2"/>
<dbReference type="AlphaFoldDB" id="A0A1H9CF73"/>
<name>A0A1H9CF73_9SPIR</name>
<evidence type="ECO:0000313" key="3">
    <source>
        <dbReference type="Proteomes" id="UP000182360"/>
    </source>
</evidence>
<proteinExistence type="predicted"/>
<evidence type="ECO:0000259" key="1">
    <source>
        <dbReference type="SMART" id="SM00849"/>
    </source>
</evidence>
<dbReference type="PANTHER" id="PTHR42663">
    <property type="entry name" value="HYDROLASE C777.06C-RELATED-RELATED"/>
    <property type="match status" value="1"/>
</dbReference>
<evidence type="ECO:0000313" key="2">
    <source>
        <dbReference type="EMBL" id="SEP99812.1"/>
    </source>
</evidence>
<dbReference type="RefSeq" id="WP_074641186.1">
    <property type="nucleotide sequence ID" value="NZ_FOFU01000002.1"/>
</dbReference>
<dbReference type="PANTHER" id="PTHR42663:SF6">
    <property type="entry name" value="HYDROLASE C777.06C-RELATED"/>
    <property type="match status" value="1"/>
</dbReference>
<sequence length="302" mass="33612">MKLTFLGTGTSHGVPVIACDCAVCKSSDSKDKRTRSSAYIQIDSKDNSHKYILIDVGPDFRTQALRENIRQIDAVLLTHSHADHLHGIDDLRNFSCIMSNKPDNPQNKKYDRPPIPFYTNEGTASDIKHRFNYLFSEKAFGGGHAKISLNPVAKTFTFDTIKITPVPMMHGPLETAGWLLTENTPEGPRSIAYLTDCNYISDESIELIHKECGLENGGRLVHLVIDGLRIKEHSTHFSFLQALEVSEKIGGDHIWFTHLTHNSSHIQTTAYIEEHRAEFPGLATALSILPAYDGLSISTVAE</sequence>
<accession>A0A1H9CF73</accession>
<dbReference type="EMBL" id="FOFU01000002">
    <property type="protein sequence ID" value="SEP99812.1"/>
    <property type="molecule type" value="Genomic_DNA"/>
</dbReference>
<dbReference type="Gene3D" id="3.60.15.10">
    <property type="entry name" value="Ribonuclease Z/Hydroxyacylglutathione hydrolase-like"/>
    <property type="match status" value="1"/>
</dbReference>
<protein>
    <submittedName>
        <fullName evidence="2">Phosphoribosyl 1,2-cyclic phosphate phosphodiesterase</fullName>
    </submittedName>
</protein>
<organism evidence="2 3">
    <name type="scientific">Treponema bryantii</name>
    <dbReference type="NCBI Taxonomy" id="163"/>
    <lineage>
        <taxon>Bacteria</taxon>
        <taxon>Pseudomonadati</taxon>
        <taxon>Spirochaetota</taxon>
        <taxon>Spirochaetia</taxon>
        <taxon>Spirochaetales</taxon>
        <taxon>Treponemataceae</taxon>
        <taxon>Treponema</taxon>
    </lineage>
</organism>